<accession>A0A2N3VF25</accession>
<dbReference type="Proteomes" id="UP000233766">
    <property type="component" value="Unassembled WGS sequence"/>
</dbReference>
<dbReference type="PANTHER" id="PTHR30204:SF93">
    <property type="entry name" value="HTH MERR-TYPE DOMAIN-CONTAINING PROTEIN"/>
    <property type="match status" value="1"/>
</dbReference>
<dbReference type="PANTHER" id="PTHR30204">
    <property type="entry name" value="REDOX-CYCLING DRUG-SENSING TRANSCRIPTIONAL ACTIVATOR SOXR"/>
    <property type="match status" value="1"/>
</dbReference>
<dbReference type="PROSITE" id="PS00552">
    <property type="entry name" value="HTH_MERR_1"/>
    <property type="match status" value="1"/>
</dbReference>
<dbReference type="CDD" id="cd01282">
    <property type="entry name" value="HTH_MerR-like_sg3"/>
    <property type="match status" value="1"/>
</dbReference>
<feature type="domain" description="HTH merR-type" evidence="3">
    <location>
        <begin position="1"/>
        <end position="68"/>
    </location>
</feature>
<protein>
    <submittedName>
        <fullName evidence="4">DNA-binding transcriptional MerR regulator</fullName>
    </submittedName>
</protein>
<dbReference type="OrthoDB" id="4567915at2"/>
<dbReference type="GO" id="GO:0003677">
    <property type="term" value="F:DNA binding"/>
    <property type="evidence" value="ECO:0007669"/>
    <property type="project" value="UniProtKB-KW"/>
</dbReference>
<dbReference type="GO" id="GO:0003700">
    <property type="term" value="F:DNA-binding transcription factor activity"/>
    <property type="evidence" value="ECO:0007669"/>
    <property type="project" value="InterPro"/>
</dbReference>
<evidence type="ECO:0000313" key="5">
    <source>
        <dbReference type="Proteomes" id="UP000233766"/>
    </source>
</evidence>
<keyword evidence="1 4" id="KW-0238">DNA-binding</keyword>
<evidence type="ECO:0000259" key="3">
    <source>
        <dbReference type="PROSITE" id="PS50937"/>
    </source>
</evidence>
<keyword evidence="5" id="KW-1185">Reference proteome</keyword>
<dbReference type="InterPro" id="IPR009061">
    <property type="entry name" value="DNA-bd_dom_put_sf"/>
</dbReference>
<dbReference type="PROSITE" id="PS50937">
    <property type="entry name" value="HTH_MERR_2"/>
    <property type="match status" value="1"/>
</dbReference>
<dbReference type="PRINTS" id="PR00040">
    <property type="entry name" value="HTHMERR"/>
</dbReference>
<evidence type="ECO:0000313" key="4">
    <source>
        <dbReference type="EMBL" id="PKV80181.1"/>
    </source>
</evidence>
<feature type="region of interest" description="Disordered" evidence="2">
    <location>
        <begin position="114"/>
        <end position="134"/>
    </location>
</feature>
<dbReference type="EMBL" id="PJMW01000002">
    <property type="protein sequence ID" value="PKV80181.1"/>
    <property type="molecule type" value="Genomic_DNA"/>
</dbReference>
<gene>
    <name evidence="4" type="ORF">ATK86_4600</name>
</gene>
<evidence type="ECO:0000256" key="2">
    <source>
        <dbReference type="SAM" id="MobiDB-lite"/>
    </source>
</evidence>
<dbReference type="SMART" id="SM00422">
    <property type="entry name" value="HTH_MERR"/>
    <property type="match status" value="1"/>
</dbReference>
<dbReference type="Gene3D" id="1.10.1660.10">
    <property type="match status" value="1"/>
</dbReference>
<dbReference type="SUPFAM" id="SSF46955">
    <property type="entry name" value="Putative DNA-binding domain"/>
    <property type="match status" value="1"/>
</dbReference>
<dbReference type="AlphaFoldDB" id="A0A2N3VF25"/>
<dbReference type="InterPro" id="IPR000551">
    <property type="entry name" value="MerR-type_HTH_dom"/>
</dbReference>
<reference evidence="4 5" key="1">
    <citation type="submission" date="2017-12" db="EMBL/GenBank/DDBJ databases">
        <title>Sequencing the genomes of 1000 Actinobacteria strains.</title>
        <authorList>
            <person name="Klenk H.-P."/>
        </authorList>
    </citation>
    <scope>NUCLEOTIDE SEQUENCE [LARGE SCALE GENOMIC DNA]</scope>
    <source>
        <strain evidence="4 5">DSM 44489</strain>
    </source>
</reference>
<dbReference type="InterPro" id="IPR047057">
    <property type="entry name" value="MerR_fam"/>
</dbReference>
<evidence type="ECO:0000256" key="1">
    <source>
        <dbReference type="ARBA" id="ARBA00023125"/>
    </source>
</evidence>
<proteinExistence type="predicted"/>
<sequence>MLIGELARRTGVATRLLRYYEEQGLLRPHRDGNGYRSYPESAPATVARIRELLAAGLNTEDIAQLMPCAEHDGPVRACEMSVRIMADRSVELDRRIAELDRQRSHLAAQLDASLATAAEATRSPSPPVRGYSRT</sequence>
<dbReference type="RefSeq" id="WP_101466169.1">
    <property type="nucleotide sequence ID" value="NZ_PJMW01000002.1"/>
</dbReference>
<organism evidence="4 5">
    <name type="scientific">Nocardia fluminea</name>
    <dbReference type="NCBI Taxonomy" id="134984"/>
    <lineage>
        <taxon>Bacteria</taxon>
        <taxon>Bacillati</taxon>
        <taxon>Actinomycetota</taxon>
        <taxon>Actinomycetes</taxon>
        <taxon>Mycobacteriales</taxon>
        <taxon>Nocardiaceae</taxon>
        <taxon>Nocardia</taxon>
    </lineage>
</organism>
<comment type="caution">
    <text evidence="4">The sequence shown here is derived from an EMBL/GenBank/DDBJ whole genome shotgun (WGS) entry which is preliminary data.</text>
</comment>
<name>A0A2N3VF25_9NOCA</name>
<dbReference type="Pfam" id="PF13411">
    <property type="entry name" value="MerR_1"/>
    <property type="match status" value="1"/>
</dbReference>